<dbReference type="EMBL" id="JABFTP020000021">
    <property type="protein sequence ID" value="KAL3269559.1"/>
    <property type="molecule type" value="Genomic_DNA"/>
</dbReference>
<evidence type="ECO:0000313" key="1">
    <source>
        <dbReference type="EMBL" id="KAL3269559.1"/>
    </source>
</evidence>
<comment type="caution">
    <text evidence="1">The sequence shown here is derived from an EMBL/GenBank/DDBJ whole genome shotgun (WGS) entry which is preliminary data.</text>
</comment>
<organism evidence="1 2">
    <name type="scientific">Cryptolaemus montrouzieri</name>
    <dbReference type="NCBI Taxonomy" id="559131"/>
    <lineage>
        <taxon>Eukaryota</taxon>
        <taxon>Metazoa</taxon>
        <taxon>Ecdysozoa</taxon>
        <taxon>Arthropoda</taxon>
        <taxon>Hexapoda</taxon>
        <taxon>Insecta</taxon>
        <taxon>Pterygota</taxon>
        <taxon>Neoptera</taxon>
        <taxon>Endopterygota</taxon>
        <taxon>Coleoptera</taxon>
        <taxon>Polyphaga</taxon>
        <taxon>Cucujiformia</taxon>
        <taxon>Coccinelloidea</taxon>
        <taxon>Coccinellidae</taxon>
        <taxon>Scymninae</taxon>
        <taxon>Scymnini</taxon>
        <taxon>Cryptolaemus</taxon>
    </lineage>
</organism>
<name>A0ABD2MSZ5_9CUCU</name>
<proteinExistence type="predicted"/>
<gene>
    <name evidence="1" type="ORF">HHI36_008624</name>
</gene>
<dbReference type="AlphaFoldDB" id="A0ABD2MSZ5"/>
<dbReference type="Proteomes" id="UP001516400">
    <property type="component" value="Unassembled WGS sequence"/>
</dbReference>
<feature type="non-terminal residue" evidence="1">
    <location>
        <position position="1"/>
    </location>
</feature>
<keyword evidence="2" id="KW-1185">Reference proteome</keyword>
<reference evidence="1 2" key="1">
    <citation type="journal article" date="2021" name="BMC Biol.">
        <title>Horizontally acquired antibacterial genes associated with adaptive radiation of ladybird beetles.</title>
        <authorList>
            <person name="Li H.S."/>
            <person name="Tang X.F."/>
            <person name="Huang Y.H."/>
            <person name="Xu Z.Y."/>
            <person name="Chen M.L."/>
            <person name="Du X.Y."/>
            <person name="Qiu B.Y."/>
            <person name="Chen P.T."/>
            <person name="Zhang W."/>
            <person name="Slipinski A."/>
            <person name="Escalona H.E."/>
            <person name="Waterhouse R.M."/>
            <person name="Zwick A."/>
            <person name="Pang H."/>
        </authorList>
    </citation>
    <scope>NUCLEOTIDE SEQUENCE [LARGE SCALE GENOMIC DNA]</scope>
    <source>
        <strain evidence="1">SYSU2018</strain>
    </source>
</reference>
<evidence type="ECO:0000313" key="2">
    <source>
        <dbReference type="Proteomes" id="UP001516400"/>
    </source>
</evidence>
<sequence length="58" mass="6638">YPYAFHTLSIGGFSDHESIIWNYRDKELGIQQPDLVTDLNVHLSINFDCHSGCSINQQ</sequence>
<protein>
    <submittedName>
        <fullName evidence="1">Uncharacterized protein</fullName>
    </submittedName>
</protein>
<accession>A0ABD2MSZ5</accession>